<dbReference type="CDD" id="cd03358">
    <property type="entry name" value="LbH_WxcM_N_like"/>
    <property type="match status" value="1"/>
</dbReference>
<accession>A0ABP8NN34</accession>
<dbReference type="InterPro" id="IPR011004">
    <property type="entry name" value="Trimer_LpxA-like_sf"/>
</dbReference>
<comment type="caution">
    <text evidence="5">The sequence shown here is derived from an EMBL/GenBank/DDBJ whole genome shotgun (WGS) entry which is preliminary data.</text>
</comment>
<evidence type="ECO:0000256" key="2">
    <source>
        <dbReference type="ARBA" id="ARBA00022679"/>
    </source>
</evidence>
<evidence type="ECO:0000256" key="4">
    <source>
        <dbReference type="ARBA" id="ARBA00023315"/>
    </source>
</evidence>
<dbReference type="GO" id="GO:0016746">
    <property type="term" value="F:acyltransferase activity"/>
    <property type="evidence" value="ECO:0007669"/>
    <property type="project" value="UniProtKB-KW"/>
</dbReference>
<dbReference type="PANTHER" id="PTHR43300">
    <property type="entry name" value="ACETYLTRANSFERASE"/>
    <property type="match status" value="1"/>
</dbReference>
<dbReference type="PROSITE" id="PS00101">
    <property type="entry name" value="HEXAPEP_TRANSFERASES"/>
    <property type="match status" value="1"/>
</dbReference>
<gene>
    <name evidence="5" type="ORF">GCM10023189_56870</name>
</gene>
<dbReference type="InterPro" id="IPR001451">
    <property type="entry name" value="Hexapep"/>
</dbReference>
<organism evidence="5 6">
    <name type="scientific">Nibrella saemangeumensis</name>
    <dbReference type="NCBI Taxonomy" id="1084526"/>
    <lineage>
        <taxon>Bacteria</taxon>
        <taxon>Pseudomonadati</taxon>
        <taxon>Bacteroidota</taxon>
        <taxon>Cytophagia</taxon>
        <taxon>Cytophagales</taxon>
        <taxon>Spirosomataceae</taxon>
        <taxon>Nibrella</taxon>
    </lineage>
</organism>
<dbReference type="EMBL" id="BAABHD010000084">
    <property type="protein sequence ID" value="GAA4469612.1"/>
    <property type="molecule type" value="Genomic_DNA"/>
</dbReference>
<evidence type="ECO:0000313" key="6">
    <source>
        <dbReference type="Proteomes" id="UP001501175"/>
    </source>
</evidence>
<dbReference type="PANTHER" id="PTHR43300:SF4">
    <property type="entry name" value="ACYL-[ACYL-CARRIER-PROTEIN]--UDP-N-ACETYLGLUCOSAMINE O-ACYLTRANSFERASE"/>
    <property type="match status" value="1"/>
</dbReference>
<dbReference type="Gene3D" id="2.160.10.10">
    <property type="entry name" value="Hexapeptide repeat proteins"/>
    <property type="match status" value="1"/>
</dbReference>
<evidence type="ECO:0000313" key="5">
    <source>
        <dbReference type="EMBL" id="GAA4469612.1"/>
    </source>
</evidence>
<dbReference type="Proteomes" id="UP001501175">
    <property type="component" value="Unassembled WGS sequence"/>
</dbReference>
<keyword evidence="6" id="KW-1185">Reference proteome</keyword>
<dbReference type="Pfam" id="PF00132">
    <property type="entry name" value="Hexapep"/>
    <property type="match status" value="2"/>
</dbReference>
<evidence type="ECO:0000256" key="3">
    <source>
        <dbReference type="ARBA" id="ARBA00022737"/>
    </source>
</evidence>
<dbReference type="SUPFAM" id="SSF51161">
    <property type="entry name" value="Trimeric LpxA-like enzymes"/>
    <property type="match status" value="1"/>
</dbReference>
<sequence length="165" mass="17708">MEILTENSPKRSLNNVKVGEGVKIYDFVNAYHCSIDDGSKVGTFVEIQRGATIGKNCKISSHSFICEGVHIEDNVFIGHNVTFINDRFPRATNPDGSIQTDADWTMEETWVKKGASIGSSVTILCGVTIGEGAIVGAGSVVTKNVKPNTIVAGNPAKVIRQVDQN</sequence>
<keyword evidence="2" id="KW-0808">Transferase</keyword>
<name>A0ABP8NN34_9BACT</name>
<dbReference type="InterPro" id="IPR050179">
    <property type="entry name" value="Trans_hexapeptide_repeat"/>
</dbReference>
<keyword evidence="4 5" id="KW-0012">Acyltransferase</keyword>
<comment type="similarity">
    <text evidence="1">Belongs to the transferase hexapeptide repeat family.</text>
</comment>
<reference evidence="6" key="1">
    <citation type="journal article" date="2019" name="Int. J. Syst. Evol. Microbiol.">
        <title>The Global Catalogue of Microorganisms (GCM) 10K type strain sequencing project: providing services to taxonomists for standard genome sequencing and annotation.</title>
        <authorList>
            <consortium name="The Broad Institute Genomics Platform"/>
            <consortium name="The Broad Institute Genome Sequencing Center for Infectious Disease"/>
            <person name="Wu L."/>
            <person name="Ma J."/>
        </authorList>
    </citation>
    <scope>NUCLEOTIDE SEQUENCE [LARGE SCALE GENOMIC DNA]</scope>
    <source>
        <strain evidence="6">JCM 17927</strain>
    </source>
</reference>
<dbReference type="InterPro" id="IPR018357">
    <property type="entry name" value="Hexapep_transf_CS"/>
</dbReference>
<keyword evidence="3" id="KW-0677">Repeat</keyword>
<evidence type="ECO:0000256" key="1">
    <source>
        <dbReference type="ARBA" id="ARBA00007274"/>
    </source>
</evidence>
<protein>
    <submittedName>
        <fullName evidence="5">Acyltransferase</fullName>
    </submittedName>
</protein>
<proteinExistence type="inferred from homology"/>
<dbReference type="RefSeq" id="WP_345249604.1">
    <property type="nucleotide sequence ID" value="NZ_BAABHD010000084.1"/>
</dbReference>